<keyword evidence="3" id="KW-0326">Glycosidase</keyword>
<dbReference type="InterPro" id="IPR012341">
    <property type="entry name" value="6hp_glycosidase-like_sf"/>
</dbReference>
<evidence type="ECO:0000256" key="2">
    <source>
        <dbReference type="ARBA" id="ARBA00022801"/>
    </source>
</evidence>
<comment type="similarity">
    <text evidence="1">Belongs to the glycosyl hydrolase 63 family.</text>
</comment>
<dbReference type="Pfam" id="PF22422">
    <property type="entry name" value="MGH1-like_GH"/>
    <property type="match status" value="1"/>
</dbReference>
<dbReference type="InterPro" id="IPR004888">
    <property type="entry name" value="Glycoside_hydrolase_63"/>
</dbReference>
<dbReference type="EMBL" id="BSSQ01000004">
    <property type="protein sequence ID" value="GLX66689.1"/>
    <property type="molecule type" value="Genomic_DNA"/>
</dbReference>
<keyword evidence="7" id="KW-1185">Reference proteome</keyword>
<dbReference type="Proteomes" id="UP001157114">
    <property type="component" value="Unassembled WGS sequence"/>
</dbReference>
<evidence type="ECO:0000256" key="4">
    <source>
        <dbReference type="SAM" id="Coils"/>
    </source>
</evidence>
<feature type="coiled-coil region" evidence="4">
    <location>
        <begin position="277"/>
        <end position="304"/>
    </location>
</feature>
<dbReference type="InterPro" id="IPR054491">
    <property type="entry name" value="MGH1-like_GH"/>
</dbReference>
<evidence type="ECO:0000259" key="5">
    <source>
        <dbReference type="Pfam" id="PF22422"/>
    </source>
</evidence>
<evidence type="ECO:0000256" key="3">
    <source>
        <dbReference type="ARBA" id="ARBA00023295"/>
    </source>
</evidence>
<keyword evidence="4" id="KW-0175">Coiled coil</keyword>
<dbReference type="SUPFAM" id="SSF48208">
    <property type="entry name" value="Six-hairpin glycosidases"/>
    <property type="match status" value="1"/>
</dbReference>
<evidence type="ECO:0000256" key="1">
    <source>
        <dbReference type="ARBA" id="ARBA00010833"/>
    </source>
</evidence>
<dbReference type="RefSeq" id="WP_284237404.1">
    <property type="nucleotide sequence ID" value="NZ_BSSQ01000004.1"/>
</dbReference>
<reference evidence="6 7" key="1">
    <citation type="submission" date="2023-03" db="EMBL/GenBank/DDBJ databases">
        <title>Draft genome sequence of the bacteria which degrade cell wall of Tricholomamatutake.</title>
        <authorList>
            <person name="Konishi Y."/>
            <person name="Fukuta Y."/>
            <person name="Shirasaka N."/>
        </authorList>
    </citation>
    <scope>NUCLEOTIDE SEQUENCE [LARGE SCALE GENOMIC DNA]</scope>
    <source>
        <strain evidence="7">mu1</strain>
    </source>
</reference>
<dbReference type="PANTHER" id="PTHR10412">
    <property type="entry name" value="MANNOSYL-OLIGOSACCHARIDE GLUCOSIDASE"/>
    <property type="match status" value="1"/>
</dbReference>
<comment type="caution">
    <text evidence="6">The sequence shown here is derived from an EMBL/GenBank/DDBJ whole genome shotgun (WGS) entry which is preliminary data.</text>
</comment>
<keyword evidence="2 6" id="KW-0378">Hydrolase</keyword>
<organism evidence="6 7">
    <name type="scientific">Paenibacillus glycanilyticus</name>
    <dbReference type="NCBI Taxonomy" id="126569"/>
    <lineage>
        <taxon>Bacteria</taxon>
        <taxon>Bacillati</taxon>
        <taxon>Bacillota</taxon>
        <taxon>Bacilli</taxon>
        <taxon>Bacillales</taxon>
        <taxon>Paenibacillaceae</taxon>
        <taxon>Paenibacillus</taxon>
    </lineage>
</organism>
<gene>
    <name evidence="6" type="ORF">MU1_10330</name>
</gene>
<dbReference type="InterPro" id="IPR008928">
    <property type="entry name" value="6-hairpin_glycosidase_sf"/>
</dbReference>
<evidence type="ECO:0000313" key="6">
    <source>
        <dbReference type="EMBL" id="GLX66689.1"/>
    </source>
</evidence>
<accession>A0ABQ6G6U4</accession>
<protein>
    <submittedName>
        <fullName evidence="6">Glycoside hydrolase</fullName>
    </submittedName>
</protein>
<feature type="domain" description="Mannosylglycerate hydrolase MGH1-like glycoside hydrolase" evidence="5">
    <location>
        <begin position="289"/>
        <end position="437"/>
    </location>
</feature>
<evidence type="ECO:0000313" key="7">
    <source>
        <dbReference type="Proteomes" id="UP001157114"/>
    </source>
</evidence>
<sequence>MNLIDQHKALPRGMYFPKKTYDDIPLPRFEEVRDQLPQPIFEQRPDYIETYWFAWEIAYRNLHIPTAESGYVSNFIDAAFNKDIFLWDTAFITMFCNLANPYIPGIRSLDNFYCKQFDDGEIPREMVRDTGEDFMPWVNLERLPLHSYFHNHYGHRRLMQTERPAFEEMYKPDLGRTVEVAPYLTLDNLNHPILAWAEWVSYKHTGDVDRLATVFEPLFRYYESLQYHIRNQSGLYVTDWASMDNNPRNSYLGSGLDISCEMVLFARNLIDIGKVLLDHTEGNADEIRSRMDQLDQDARQLSDVINRMMWNPAKGFYFDVQDNGEQAPVKTIAAYWALISGVADNEQAERLVEWLNDPATFNRKHRVPVCAADEPGFDPRGGYWRGSVWAPTNEMVIQGLEKYGYSGLAEEIAVNHLDNVVTIFKDTGTIWENYPPDFIDSGNADKADFVGWSGIAPILYLVEYGIGIKGDATKNEITWKLKPGQGTVGCNRYWFAGNTIDLLATEQQDGSYVITATSESPVNLKICLGEAEEVIELAGKTELVVAG</sequence>
<dbReference type="PANTHER" id="PTHR10412:SF11">
    <property type="entry name" value="MANNOSYL-OLIGOSACCHARIDE GLUCOSIDASE"/>
    <property type="match status" value="1"/>
</dbReference>
<name>A0ABQ6G6U4_9BACL</name>
<dbReference type="GO" id="GO:0016787">
    <property type="term" value="F:hydrolase activity"/>
    <property type="evidence" value="ECO:0007669"/>
    <property type="project" value="UniProtKB-KW"/>
</dbReference>
<proteinExistence type="inferred from homology"/>
<dbReference type="Gene3D" id="1.50.10.10">
    <property type="match status" value="1"/>
</dbReference>